<comment type="caution">
    <text evidence="2">The sequence shown here is derived from an EMBL/GenBank/DDBJ whole genome shotgun (WGS) entry which is preliminary data.</text>
</comment>
<accession>A0A168L2X0</accession>
<dbReference type="InterPro" id="IPR013813">
    <property type="entry name" value="Endoribo_LPSP/chorism_mut-like"/>
</dbReference>
<dbReference type="STRING" id="494026.PGLA_10180"/>
<name>A0A168L2X0_9BACL</name>
<dbReference type="SUPFAM" id="SSF55298">
    <property type="entry name" value="YjgF-like"/>
    <property type="match status" value="1"/>
</dbReference>
<dbReference type="OrthoDB" id="9806350at2"/>
<dbReference type="PANTHER" id="PTHR43760:SF1">
    <property type="entry name" value="ENDORIBONUCLEASE L-PSP_CHORISMATE MUTASE-LIKE DOMAIN-CONTAINING PROTEIN"/>
    <property type="match status" value="1"/>
</dbReference>
<evidence type="ECO:0000313" key="2">
    <source>
        <dbReference type="EMBL" id="OAB42824.1"/>
    </source>
</evidence>
<dbReference type="PANTHER" id="PTHR43760">
    <property type="entry name" value="ENDORIBONUCLEASE-RELATED"/>
    <property type="match status" value="1"/>
</dbReference>
<dbReference type="EMBL" id="LVJH01000017">
    <property type="protein sequence ID" value="OAB42824.1"/>
    <property type="molecule type" value="Genomic_DNA"/>
</dbReference>
<dbReference type="Pfam" id="PF14588">
    <property type="entry name" value="YjgF_endoribonc"/>
    <property type="match status" value="1"/>
</dbReference>
<dbReference type="CDD" id="cd02199">
    <property type="entry name" value="YjgF_YER057c_UK114_like_1"/>
    <property type="match status" value="1"/>
</dbReference>
<gene>
    <name evidence="2" type="ORF">PGLA_10180</name>
</gene>
<evidence type="ECO:0000259" key="1">
    <source>
        <dbReference type="Pfam" id="PF14588"/>
    </source>
</evidence>
<dbReference type="InterPro" id="IPR035959">
    <property type="entry name" value="RutC-like_sf"/>
</dbReference>
<protein>
    <recommendedName>
        <fullName evidence="1">Endoribonuclease L-PSP/chorismate mutase-like domain-containing protein</fullName>
    </recommendedName>
</protein>
<dbReference type="Proteomes" id="UP000076967">
    <property type="component" value="Unassembled WGS sequence"/>
</dbReference>
<feature type="domain" description="Endoribonuclease L-PSP/chorismate mutase-like" evidence="1">
    <location>
        <begin position="7"/>
        <end position="132"/>
    </location>
</feature>
<evidence type="ECO:0000313" key="3">
    <source>
        <dbReference type="Proteomes" id="UP000076967"/>
    </source>
</evidence>
<organism evidence="2 3">
    <name type="scientific">Paenibacillus glacialis</name>
    <dbReference type="NCBI Taxonomy" id="494026"/>
    <lineage>
        <taxon>Bacteria</taxon>
        <taxon>Bacillati</taxon>
        <taxon>Bacillota</taxon>
        <taxon>Bacilli</taxon>
        <taxon>Bacillales</taxon>
        <taxon>Paenibacillaceae</taxon>
        <taxon>Paenibacillus</taxon>
    </lineage>
</organism>
<sequence>MLAGIIEARLAALEIVLPQRSDPAANYMNYSIVNGLLFVSGKGPSGHPKGKLGSDYSTQEGYEFARQAGIEVLAVLKQALGSLDRVNRVIKVQGLINACPEFEEHHLVLNGFSDLMQEVFGERGLHARSVMGAISLRGNLPLVVDSIFEVEVGGENICV</sequence>
<proteinExistence type="predicted"/>
<dbReference type="AlphaFoldDB" id="A0A168L2X0"/>
<dbReference type="RefSeq" id="WP_068532192.1">
    <property type="nucleotide sequence ID" value="NZ_LVJH01000017.1"/>
</dbReference>
<keyword evidence="3" id="KW-1185">Reference proteome</keyword>
<dbReference type="Gene3D" id="3.30.1330.40">
    <property type="entry name" value="RutC-like"/>
    <property type="match status" value="1"/>
</dbReference>
<reference evidence="2 3" key="1">
    <citation type="submission" date="2016-03" db="EMBL/GenBank/DDBJ databases">
        <title>Draft genome sequence of Paenibacillus glacialis DSM 22343.</title>
        <authorList>
            <person name="Shin S.-K."/>
            <person name="Yi H."/>
        </authorList>
    </citation>
    <scope>NUCLEOTIDE SEQUENCE [LARGE SCALE GENOMIC DNA]</scope>
    <source>
        <strain evidence="2 3">DSM 22343</strain>
    </source>
</reference>